<evidence type="ECO:0000313" key="9">
    <source>
        <dbReference type="Proteomes" id="UP001212411"/>
    </source>
</evidence>
<feature type="transmembrane region" description="Helical" evidence="6">
    <location>
        <begin position="149"/>
        <end position="168"/>
    </location>
</feature>
<feature type="transmembrane region" description="Helical" evidence="6">
    <location>
        <begin position="441"/>
        <end position="462"/>
    </location>
</feature>
<feature type="transmembrane region" description="Helical" evidence="6">
    <location>
        <begin position="411"/>
        <end position="435"/>
    </location>
</feature>
<feature type="transmembrane region" description="Helical" evidence="6">
    <location>
        <begin position="323"/>
        <end position="341"/>
    </location>
</feature>
<accession>A0AAE9WF38</accession>
<feature type="transmembrane region" description="Helical" evidence="6">
    <location>
        <begin position="87"/>
        <end position="105"/>
    </location>
</feature>
<evidence type="ECO:0000256" key="3">
    <source>
        <dbReference type="ARBA" id="ARBA00022989"/>
    </source>
</evidence>
<dbReference type="InterPro" id="IPR011701">
    <property type="entry name" value="MFS"/>
</dbReference>
<dbReference type="Gene3D" id="1.20.1250.20">
    <property type="entry name" value="MFS general substrate transporter like domains"/>
    <property type="match status" value="1"/>
</dbReference>
<name>A0AAE9WF38_9SCHI</name>
<comment type="subcellular location">
    <subcellularLocation>
        <location evidence="1">Membrane</location>
        <topology evidence="1">Multi-pass membrane protein</topology>
    </subcellularLocation>
</comment>
<feature type="transmembrane region" description="Helical" evidence="6">
    <location>
        <begin position="51"/>
        <end position="72"/>
    </location>
</feature>
<feature type="transmembrane region" description="Helical" evidence="6">
    <location>
        <begin position="353"/>
        <end position="372"/>
    </location>
</feature>
<feature type="transmembrane region" description="Helical" evidence="6">
    <location>
        <begin position="229"/>
        <end position="249"/>
    </location>
</feature>
<dbReference type="GeneID" id="80878096"/>
<evidence type="ECO:0000256" key="4">
    <source>
        <dbReference type="ARBA" id="ARBA00023136"/>
    </source>
</evidence>
<feature type="compositionally biased region" description="Basic and acidic residues" evidence="5">
    <location>
        <begin position="12"/>
        <end position="32"/>
    </location>
</feature>
<evidence type="ECO:0000313" key="8">
    <source>
        <dbReference type="EMBL" id="WBW75134.1"/>
    </source>
</evidence>
<dbReference type="Proteomes" id="UP001212411">
    <property type="component" value="Chromosome 3"/>
</dbReference>
<dbReference type="InterPro" id="IPR036259">
    <property type="entry name" value="MFS_trans_sf"/>
</dbReference>
<evidence type="ECO:0000256" key="2">
    <source>
        <dbReference type="ARBA" id="ARBA00022692"/>
    </source>
</evidence>
<proteinExistence type="predicted"/>
<dbReference type="SUPFAM" id="SSF103473">
    <property type="entry name" value="MFS general substrate transporter"/>
    <property type="match status" value="1"/>
</dbReference>
<feature type="transmembrane region" description="Helical" evidence="6">
    <location>
        <begin position="378"/>
        <end position="399"/>
    </location>
</feature>
<dbReference type="EMBL" id="CP115613">
    <property type="protein sequence ID" value="WBW75134.1"/>
    <property type="molecule type" value="Genomic_DNA"/>
</dbReference>
<keyword evidence="2 6" id="KW-0812">Transmembrane</keyword>
<keyword evidence="9" id="KW-1185">Reference proteome</keyword>
<feature type="transmembrane region" description="Helical" evidence="6">
    <location>
        <begin position="281"/>
        <end position="303"/>
    </location>
</feature>
<organism evidence="8 9">
    <name type="scientific">Schizosaccharomyces osmophilus</name>
    <dbReference type="NCBI Taxonomy" id="2545709"/>
    <lineage>
        <taxon>Eukaryota</taxon>
        <taxon>Fungi</taxon>
        <taxon>Dikarya</taxon>
        <taxon>Ascomycota</taxon>
        <taxon>Taphrinomycotina</taxon>
        <taxon>Schizosaccharomycetes</taxon>
        <taxon>Schizosaccharomycetales</taxon>
        <taxon>Schizosaccharomycetaceae</taxon>
        <taxon>Schizosaccharomyces</taxon>
    </lineage>
</organism>
<feature type="domain" description="Major facilitator superfamily (MFS) profile" evidence="7">
    <location>
        <begin position="53"/>
        <end position="466"/>
    </location>
</feature>
<dbReference type="KEGG" id="som:SOMG_04627"/>
<keyword evidence="4 6" id="KW-0472">Membrane</keyword>
<feature type="region of interest" description="Disordered" evidence="5">
    <location>
        <begin position="12"/>
        <end position="44"/>
    </location>
</feature>
<keyword evidence="3 6" id="KW-1133">Transmembrane helix</keyword>
<dbReference type="GO" id="GO:0022857">
    <property type="term" value="F:transmembrane transporter activity"/>
    <property type="evidence" value="ECO:0007669"/>
    <property type="project" value="InterPro"/>
</dbReference>
<sequence length="470" mass="52396">MELRLEEEIIEKFNKQPEDHEKSAEKQDHESIRPTIEVTEESDSIDRKPPAISAALILLNNFVLSISFSIVIPTSDTYVKALGGSEVLSGLIIGLPMITALVTLYPMLLLSNPKSANGFTFYKRPYLCSCVTAILGHILYSLAFKAKSIALLLVSRIILGVACVMYLYHKKFMSDRILVGAKYRTFMSTLNIIMQTAGIAIGPFLGGLMAKASSHSHNTIWNQYTSGNWLLAIFWFVLLLVSSIFYYDADYTIPPVPPRSKTPHSNPETETTHRRPDLASILKISVSGFIAFSCFFTMEAYQASIPIYTNYLYKYSPFQSGNFLALACLIDIPFLLFFSFLSRWVEDRKLTLIGILITLISVSVHLIVSRLHKEYLQLYFTLFSLIFFGTSIAFSPLVSLLTKQLHPDHHLLASVVIQISIAIADTVGPVFGGAIRVISSLGFLATLLALNALTAFFMLCIWKTAKVKIG</sequence>
<dbReference type="RefSeq" id="XP_056039377.1">
    <property type="nucleotide sequence ID" value="XM_056183407.1"/>
</dbReference>
<protein>
    <submittedName>
        <fullName evidence="8">Transmembrane transporter</fullName>
    </submittedName>
</protein>
<dbReference type="Pfam" id="PF07690">
    <property type="entry name" value="MFS_1"/>
    <property type="match status" value="1"/>
</dbReference>
<dbReference type="PANTHER" id="PTHR23510">
    <property type="entry name" value="INNER MEMBRANE TRANSPORT PROTEIN YAJR"/>
    <property type="match status" value="1"/>
</dbReference>
<evidence type="ECO:0000256" key="5">
    <source>
        <dbReference type="SAM" id="MobiDB-lite"/>
    </source>
</evidence>
<reference evidence="8 9" key="1">
    <citation type="journal article" date="2023" name="G3 (Bethesda)">
        <title>A high-quality reference genome for the fission yeast Schizosaccharomyces osmophilus.</title>
        <authorList>
            <person name="Jia G.S."/>
            <person name="Zhang W.C."/>
            <person name="Liang Y."/>
            <person name="Liu X.H."/>
            <person name="Rhind N."/>
            <person name="Pidoux A."/>
            <person name="Brysch-Herzberg M."/>
            <person name="Du L.L."/>
        </authorList>
    </citation>
    <scope>NUCLEOTIDE SEQUENCE [LARGE SCALE GENOMIC DNA]</scope>
    <source>
        <strain evidence="8 9">CBS 15793</strain>
    </source>
</reference>
<dbReference type="InterPro" id="IPR051068">
    <property type="entry name" value="MFS_Domain-Containing_Protein"/>
</dbReference>
<dbReference type="AlphaFoldDB" id="A0AAE9WF38"/>
<evidence type="ECO:0000256" key="6">
    <source>
        <dbReference type="SAM" id="Phobius"/>
    </source>
</evidence>
<evidence type="ECO:0000256" key="1">
    <source>
        <dbReference type="ARBA" id="ARBA00004141"/>
    </source>
</evidence>
<dbReference type="InterPro" id="IPR020846">
    <property type="entry name" value="MFS_dom"/>
</dbReference>
<feature type="transmembrane region" description="Helical" evidence="6">
    <location>
        <begin position="189"/>
        <end position="209"/>
    </location>
</feature>
<dbReference type="GO" id="GO:0016020">
    <property type="term" value="C:membrane"/>
    <property type="evidence" value="ECO:0007669"/>
    <property type="project" value="UniProtKB-SubCell"/>
</dbReference>
<evidence type="ECO:0000259" key="7">
    <source>
        <dbReference type="PROSITE" id="PS50850"/>
    </source>
</evidence>
<gene>
    <name evidence="8" type="ORF">SOMG_04627</name>
</gene>
<feature type="transmembrane region" description="Helical" evidence="6">
    <location>
        <begin position="126"/>
        <end position="143"/>
    </location>
</feature>
<dbReference type="PANTHER" id="PTHR23510:SF64">
    <property type="entry name" value="INNER MEMBRANE TRANSPORT PROTEIN YAJR"/>
    <property type="match status" value="1"/>
</dbReference>
<dbReference type="PROSITE" id="PS50850">
    <property type="entry name" value="MFS"/>
    <property type="match status" value="1"/>
</dbReference>